<proteinExistence type="predicted"/>
<keyword evidence="1" id="KW-0472">Membrane</keyword>
<evidence type="ECO:0008006" key="4">
    <source>
        <dbReference type="Google" id="ProtNLM"/>
    </source>
</evidence>
<dbReference type="PROSITE" id="PS51257">
    <property type="entry name" value="PROKAR_LIPOPROTEIN"/>
    <property type="match status" value="1"/>
</dbReference>
<organism evidence="2 3">
    <name type="scientific">Brevibacillus borstelensis AK1</name>
    <dbReference type="NCBI Taxonomy" id="1300222"/>
    <lineage>
        <taxon>Bacteria</taxon>
        <taxon>Bacillati</taxon>
        <taxon>Bacillota</taxon>
        <taxon>Bacilli</taxon>
        <taxon>Bacillales</taxon>
        <taxon>Paenibacillaceae</taxon>
        <taxon>Brevibacillus</taxon>
    </lineage>
</organism>
<accession>M8DTH8</accession>
<dbReference type="OrthoDB" id="2472368at2"/>
<feature type="transmembrane region" description="Helical" evidence="1">
    <location>
        <begin position="35"/>
        <end position="55"/>
    </location>
</feature>
<keyword evidence="3" id="KW-1185">Reference proteome</keyword>
<keyword evidence="1" id="KW-0812">Transmembrane</keyword>
<evidence type="ECO:0000313" key="2">
    <source>
        <dbReference type="EMBL" id="EMT50276.1"/>
    </source>
</evidence>
<feature type="transmembrane region" description="Helical" evidence="1">
    <location>
        <begin position="100"/>
        <end position="119"/>
    </location>
</feature>
<evidence type="ECO:0000313" key="3">
    <source>
        <dbReference type="Proteomes" id="UP000012081"/>
    </source>
</evidence>
<feature type="transmembrane region" description="Helical" evidence="1">
    <location>
        <begin position="67"/>
        <end position="88"/>
    </location>
</feature>
<gene>
    <name evidence="2" type="ORF">I532_23401</name>
</gene>
<evidence type="ECO:0000256" key="1">
    <source>
        <dbReference type="SAM" id="Phobius"/>
    </source>
</evidence>
<dbReference type="RefSeq" id="WP_003392199.1">
    <property type="nucleotide sequence ID" value="NZ_APBN01000018.1"/>
</dbReference>
<protein>
    <recommendedName>
        <fullName evidence="4">Lipoprotein</fullName>
    </recommendedName>
</protein>
<keyword evidence="1" id="KW-1133">Transmembrane helix</keyword>
<dbReference type="EMBL" id="APBN01000018">
    <property type="protein sequence ID" value="EMT50276.1"/>
    <property type="molecule type" value="Genomic_DNA"/>
</dbReference>
<reference evidence="2 3" key="1">
    <citation type="submission" date="2013-03" db="EMBL/GenBank/DDBJ databases">
        <title>Assembly of a new bacterial strain Brevibacillus borstelensis AK1.</title>
        <authorList>
            <person name="Rajan I."/>
            <person name="PoliReddy D."/>
            <person name="Sugumar T."/>
            <person name="Rathinam K."/>
            <person name="Alqarawi S."/>
            <person name="Khalil A.B."/>
            <person name="Sivakumar N."/>
        </authorList>
    </citation>
    <scope>NUCLEOTIDE SEQUENCE [LARGE SCALE GENOMIC DNA]</scope>
    <source>
        <strain evidence="2 3">AK1</strain>
    </source>
</reference>
<comment type="caution">
    <text evidence="2">The sequence shown here is derived from an EMBL/GenBank/DDBJ whole genome shotgun (WGS) entry which is preliminary data.</text>
</comment>
<sequence>MNNRSINFYIIAVLILLACAIPTIAKTFIDVHPLRYLFVVIFVIGIIVGYLRYLMKLKKESMQNKSKWLRYGFVLLFVLAYMAIRYGVRTVVSFEVSGDDYGIVMAFFILGLFISYYGLNLVQLWKAKKQ</sequence>
<dbReference type="AlphaFoldDB" id="M8DTH8"/>
<dbReference type="PATRIC" id="fig|1300222.3.peg.4916"/>
<name>M8DTH8_9BACL</name>
<dbReference type="Proteomes" id="UP000012081">
    <property type="component" value="Unassembled WGS sequence"/>
</dbReference>